<reference evidence="1 2" key="1">
    <citation type="submission" date="2023-11" db="EMBL/GenBank/DDBJ databases">
        <authorList>
            <person name="Okamura Y."/>
        </authorList>
    </citation>
    <scope>NUCLEOTIDE SEQUENCE [LARGE SCALE GENOMIC DNA]</scope>
</reference>
<organism evidence="1 2">
    <name type="scientific">Leptosia nina</name>
    <dbReference type="NCBI Taxonomy" id="320188"/>
    <lineage>
        <taxon>Eukaryota</taxon>
        <taxon>Metazoa</taxon>
        <taxon>Ecdysozoa</taxon>
        <taxon>Arthropoda</taxon>
        <taxon>Hexapoda</taxon>
        <taxon>Insecta</taxon>
        <taxon>Pterygota</taxon>
        <taxon>Neoptera</taxon>
        <taxon>Endopterygota</taxon>
        <taxon>Lepidoptera</taxon>
        <taxon>Glossata</taxon>
        <taxon>Ditrysia</taxon>
        <taxon>Papilionoidea</taxon>
        <taxon>Pieridae</taxon>
        <taxon>Pierinae</taxon>
        <taxon>Leptosia</taxon>
    </lineage>
</organism>
<evidence type="ECO:0000313" key="1">
    <source>
        <dbReference type="EMBL" id="CAK1554592.1"/>
    </source>
</evidence>
<protein>
    <submittedName>
        <fullName evidence="1">Uncharacterized protein</fullName>
    </submittedName>
</protein>
<proteinExistence type="predicted"/>
<gene>
    <name evidence="1" type="ORF">LNINA_LOCUS13496</name>
</gene>
<sequence>MLAGCTVGGRLEQCGDTAALGRAKALSVHPESASTRWRQETRRPLALSVGTQTSLIERLGLTRPELCP</sequence>
<evidence type="ECO:0000313" key="2">
    <source>
        <dbReference type="Proteomes" id="UP001497472"/>
    </source>
</evidence>
<dbReference type="AlphaFoldDB" id="A0AAV1JYJ7"/>
<accession>A0AAV1JYJ7</accession>
<name>A0AAV1JYJ7_9NEOP</name>
<keyword evidence="2" id="KW-1185">Reference proteome</keyword>
<comment type="caution">
    <text evidence="1">The sequence shown here is derived from an EMBL/GenBank/DDBJ whole genome shotgun (WGS) entry which is preliminary data.</text>
</comment>
<dbReference type="Proteomes" id="UP001497472">
    <property type="component" value="Unassembled WGS sequence"/>
</dbReference>
<dbReference type="EMBL" id="CAVLEF010000279">
    <property type="protein sequence ID" value="CAK1554592.1"/>
    <property type="molecule type" value="Genomic_DNA"/>
</dbReference>